<keyword evidence="1" id="KW-0472">Membrane</keyword>
<name>A0A6S6TAH9_9BACT</name>
<feature type="transmembrane region" description="Helical" evidence="1">
    <location>
        <begin position="9"/>
        <end position="27"/>
    </location>
</feature>
<feature type="transmembrane region" description="Helical" evidence="1">
    <location>
        <begin position="171"/>
        <end position="193"/>
    </location>
</feature>
<feature type="transmembrane region" description="Helical" evidence="1">
    <location>
        <begin position="39"/>
        <end position="57"/>
    </location>
</feature>
<dbReference type="EMBL" id="CACVAS010000081">
    <property type="protein sequence ID" value="CAA6816294.1"/>
    <property type="molecule type" value="Genomic_DNA"/>
</dbReference>
<organism evidence="2">
    <name type="scientific">uncultured Sulfurovum sp</name>
    <dbReference type="NCBI Taxonomy" id="269237"/>
    <lineage>
        <taxon>Bacteria</taxon>
        <taxon>Pseudomonadati</taxon>
        <taxon>Campylobacterota</taxon>
        <taxon>Epsilonproteobacteria</taxon>
        <taxon>Campylobacterales</taxon>
        <taxon>Sulfurovaceae</taxon>
        <taxon>Sulfurovum</taxon>
        <taxon>environmental samples</taxon>
    </lineage>
</organism>
<dbReference type="AlphaFoldDB" id="A0A6S6TAH9"/>
<feature type="transmembrane region" description="Helical" evidence="1">
    <location>
        <begin position="125"/>
        <end position="142"/>
    </location>
</feature>
<keyword evidence="1" id="KW-1133">Transmembrane helix</keyword>
<feature type="transmembrane region" description="Helical" evidence="1">
    <location>
        <begin position="148"/>
        <end position="164"/>
    </location>
</feature>
<gene>
    <name evidence="2" type="ORF">HELGO_WM38345</name>
</gene>
<evidence type="ECO:0000313" key="2">
    <source>
        <dbReference type="EMBL" id="CAA6816294.1"/>
    </source>
</evidence>
<protein>
    <submittedName>
        <fullName evidence="2">Uncharacterized protein</fullName>
    </submittedName>
</protein>
<evidence type="ECO:0000256" key="1">
    <source>
        <dbReference type="SAM" id="Phobius"/>
    </source>
</evidence>
<feature type="transmembrane region" description="Helical" evidence="1">
    <location>
        <begin position="66"/>
        <end position="89"/>
    </location>
</feature>
<feature type="transmembrane region" description="Helical" evidence="1">
    <location>
        <begin position="213"/>
        <end position="232"/>
    </location>
</feature>
<keyword evidence="1" id="KW-0812">Transmembrane</keyword>
<feature type="transmembrane region" description="Helical" evidence="1">
    <location>
        <begin position="95"/>
        <end position="113"/>
    </location>
</feature>
<proteinExistence type="predicted"/>
<accession>A0A6S6TAH9</accession>
<sequence length="252" mass="29506">MTLRSKEQIPYRTILKTLIGTALFLTIDSPIGDAWFSGHGQAVAVILVGFAFAFSYWRSSKRARQIMLIGIVVGLTGEYILSMVLGMYHYRFYNIPLWLIFGHSLIFASVFRLSHHPYILHHQTVIKKWLFIFSVVYSFVWLYWANDWFGFLYSVIFFIILYYAKKSQLFFLIMFFIVAYLEQIGTATGTWYWPEIAFGKFEWLPSGNPPVGIAAFYFAFDFIVLGFYLNVLHPRVKGRYKRLRSHGNTTRD</sequence>
<reference evidence="2" key="1">
    <citation type="submission" date="2020-01" db="EMBL/GenBank/DDBJ databases">
        <authorList>
            <person name="Meier V. D."/>
            <person name="Meier V D."/>
        </authorList>
    </citation>
    <scope>NUCLEOTIDE SEQUENCE</scope>
    <source>
        <strain evidence="2">HLG_WM_MAG_01</strain>
    </source>
</reference>